<dbReference type="InterPro" id="IPR021136">
    <property type="entry name" value="Flagellar_hook_control-like_C"/>
</dbReference>
<sequence length="361" mass="37249">MIPNDLAARLRLLTESVVNPVSAVHEISAELPELAVGQRFAARIESALPDGSFRALVAGRSLTLALPQSAAPGDTLELVVAARTPRLIVAEQAAEGASRQSPPTLSRAARMIGTLLAGDEAAPRPATISRAAPLLPAAQPLAALLAPALRQAIVESGLFYEAHQALWVAGRYPAEALAREPQARRAPPQPAPQPAAASQTGEAAPAGKPPADAVATGAAAARGVPAAELPAELQPLVHQQLNAAATAHLVWRGEIWPGQNLHWEIEEQREEQREPGRDARGETGEETAAAWSTRLALALPRLGALRVALDLNPAKVSLAITADADGATALRQGLGELAAAFAAAGLPPLAAGVDVDTHEPA</sequence>
<dbReference type="KEGG" id="ddz:DSYM_20950"/>
<evidence type="ECO:0000259" key="2">
    <source>
        <dbReference type="Pfam" id="PF02120"/>
    </source>
</evidence>
<feature type="domain" description="Flagellar hook-length control protein-like C-terminal" evidence="2">
    <location>
        <begin position="283"/>
        <end position="351"/>
    </location>
</feature>
<dbReference type="Pfam" id="PF02120">
    <property type="entry name" value="Flg_hook"/>
    <property type="match status" value="1"/>
</dbReference>
<reference evidence="3" key="1">
    <citation type="journal article" name="DNA Res.">
        <title>The physiological potential of anammox bacteria as revealed by their core genome structure.</title>
        <authorList>
            <person name="Okubo T."/>
            <person name="Toyoda A."/>
            <person name="Fukuhara K."/>
            <person name="Uchiyama I."/>
            <person name="Harigaya Y."/>
            <person name="Kuroiwa M."/>
            <person name="Suzuki T."/>
            <person name="Murakami Y."/>
            <person name="Suwa Y."/>
            <person name="Takami H."/>
        </authorList>
    </citation>
    <scope>NUCLEOTIDE SEQUENCE</scope>
    <source>
        <strain evidence="3">317325-3</strain>
    </source>
</reference>
<name>A0A809RYX6_9PROT</name>
<dbReference type="EMBL" id="AP021857">
    <property type="protein sequence ID" value="BBO21396.1"/>
    <property type="molecule type" value="Genomic_DNA"/>
</dbReference>
<dbReference type="Proteomes" id="UP000662914">
    <property type="component" value="Chromosome"/>
</dbReference>
<evidence type="ECO:0000313" key="4">
    <source>
        <dbReference type="Proteomes" id="UP000662914"/>
    </source>
</evidence>
<proteinExistence type="predicted"/>
<feature type="compositionally biased region" description="Basic and acidic residues" evidence="1">
    <location>
        <begin position="267"/>
        <end position="283"/>
    </location>
</feature>
<feature type="region of interest" description="Disordered" evidence="1">
    <location>
        <begin position="267"/>
        <end position="287"/>
    </location>
</feature>
<organism evidence="3 4">
    <name type="scientific">Candidatus Desulfobacillus denitrificans</name>
    <dbReference type="NCBI Taxonomy" id="2608985"/>
    <lineage>
        <taxon>Bacteria</taxon>
        <taxon>Pseudomonadati</taxon>
        <taxon>Pseudomonadota</taxon>
        <taxon>Betaproteobacteria</taxon>
        <taxon>Candidatus Desulfobacillus</taxon>
    </lineage>
</organism>
<protein>
    <recommendedName>
        <fullName evidence="2">Flagellar hook-length control protein-like C-terminal domain-containing protein</fullName>
    </recommendedName>
</protein>
<evidence type="ECO:0000256" key="1">
    <source>
        <dbReference type="SAM" id="MobiDB-lite"/>
    </source>
</evidence>
<feature type="region of interest" description="Disordered" evidence="1">
    <location>
        <begin position="179"/>
        <end position="219"/>
    </location>
</feature>
<accession>A0A809RYX6</accession>
<gene>
    <name evidence="3" type="ORF">DSYM_20950</name>
</gene>
<feature type="compositionally biased region" description="Low complexity" evidence="1">
    <location>
        <begin position="209"/>
        <end position="219"/>
    </location>
</feature>
<evidence type="ECO:0000313" key="3">
    <source>
        <dbReference type="EMBL" id="BBO21396.1"/>
    </source>
</evidence>
<dbReference type="AlphaFoldDB" id="A0A809RYX6"/>